<comment type="caution">
    <text evidence="9">The sequence shown here is derived from an EMBL/GenBank/DDBJ whole genome shotgun (WGS) entry which is preliminary data.</text>
</comment>
<evidence type="ECO:0000256" key="1">
    <source>
        <dbReference type="ARBA" id="ARBA00022527"/>
    </source>
</evidence>
<evidence type="ECO:0000313" key="10">
    <source>
        <dbReference type="Proteomes" id="UP001497392"/>
    </source>
</evidence>
<keyword evidence="3 6" id="KW-0547">Nucleotide-binding</keyword>
<evidence type="ECO:0000313" key="9">
    <source>
        <dbReference type="EMBL" id="CAL5221171.1"/>
    </source>
</evidence>
<dbReference type="PROSITE" id="PS00108">
    <property type="entry name" value="PROTEIN_KINASE_ST"/>
    <property type="match status" value="1"/>
</dbReference>
<feature type="domain" description="Protein kinase" evidence="8">
    <location>
        <begin position="279"/>
        <end position="592"/>
    </location>
</feature>
<keyword evidence="2" id="KW-0808">Transferase</keyword>
<dbReference type="Proteomes" id="UP001497392">
    <property type="component" value="Unassembled WGS sequence"/>
</dbReference>
<protein>
    <submittedName>
        <fullName evidence="9">G3314 protein</fullName>
    </submittedName>
</protein>
<dbReference type="SUPFAM" id="SSF56112">
    <property type="entry name" value="Protein kinase-like (PK-like)"/>
    <property type="match status" value="1"/>
</dbReference>
<organism evidence="9 10">
    <name type="scientific">Coccomyxa viridis</name>
    <dbReference type="NCBI Taxonomy" id="1274662"/>
    <lineage>
        <taxon>Eukaryota</taxon>
        <taxon>Viridiplantae</taxon>
        <taxon>Chlorophyta</taxon>
        <taxon>core chlorophytes</taxon>
        <taxon>Trebouxiophyceae</taxon>
        <taxon>Trebouxiophyceae incertae sedis</taxon>
        <taxon>Coccomyxaceae</taxon>
        <taxon>Coccomyxa</taxon>
    </lineage>
</organism>
<evidence type="ECO:0000256" key="6">
    <source>
        <dbReference type="PROSITE-ProRule" id="PRU10141"/>
    </source>
</evidence>
<keyword evidence="1" id="KW-0723">Serine/threonine-protein kinase</keyword>
<evidence type="ECO:0000259" key="8">
    <source>
        <dbReference type="PROSITE" id="PS50011"/>
    </source>
</evidence>
<reference evidence="9 10" key="1">
    <citation type="submission" date="2024-06" db="EMBL/GenBank/DDBJ databases">
        <authorList>
            <person name="Kraege A."/>
            <person name="Thomma B."/>
        </authorList>
    </citation>
    <scope>NUCLEOTIDE SEQUENCE [LARGE SCALE GENOMIC DNA]</scope>
</reference>
<evidence type="ECO:0000256" key="3">
    <source>
        <dbReference type="ARBA" id="ARBA00022741"/>
    </source>
</evidence>
<dbReference type="InterPro" id="IPR051681">
    <property type="entry name" value="Ser/Thr_Kinases-Pseudokinases"/>
</dbReference>
<feature type="binding site" evidence="6">
    <location>
        <position position="306"/>
    </location>
    <ligand>
        <name>ATP</name>
        <dbReference type="ChEBI" id="CHEBI:30616"/>
    </ligand>
</feature>
<dbReference type="PRINTS" id="PR00109">
    <property type="entry name" value="TYRKINASE"/>
</dbReference>
<dbReference type="PROSITE" id="PS50011">
    <property type="entry name" value="PROTEIN_KINASE_DOM"/>
    <property type="match status" value="1"/>
</dbReference>
<proteinExistence type="predicted"/>
<dbReference type="InterPro" id="IPR000719">
    <property type="entry name" value="Prot_kinase_dom"/>
</dbReference>
<dbReference type="Pfam" id="PF07714">
    <property type="entry name" value="PK_Tyr_Ser-Thr"/>
    <property type="match status" value="2"/>
</dbReference>
<dbReference type="PROSITE" id="PS00107">
    <property type="entry name" value="PROTEIN_KINASE_ATP"/>
    <property type="match status" value="1"/>
</dbReference>
<gene>
    <name evidence="9" type="primary">g3314</name>
    <name evidence="9" type="ORF">VP750_LOCUS2830</name>
</gene>
<keyword evidence="5 6" id="KW-0067">ATP-binding</keyword>
<feature type="region of interest" description="Disordered" evidence="7">
    <location>
        <begin position="53"/>
        <end position="76"/>
    </location>
</feature>
<evidence type="ECO:0000256" key="2">
    <source>
        <dbReference type="ARBA" id="ARBA00022679"/>
    </source>
</evidence>
<dbReference type="Gene3D" id="3.30.200.20">
    <property type="entry name" value="Phosphorylase Kinase, domain 1"/>
    <property type="match status" value="1"/>
</dbReference>
<dbReference type="InterPro" id="IPR011009">
    <property type="entry name" value="Kinase-like_dom_sf"/>
</dbReference>
<feature type="region of interest" description="Disordered" evidence="7">
    <location>
        <begin position="355"/>
        <end position="381"/>
    </location>
</feature>
<dbReference type="PANTHER" id="PTHR44329:SF214">
    <property type="entry name" value="PROTEIN KINASE DOMAIN-CONTAINING PROTEIN"/>
    <property type="match status" value="1"/>
</dbReference>
<evidence type="ECO:0000256" key="5">
    <source>
        <dbReference type="ARBA" id="ARBA00022840"/>
    </source>
</evidence>
<dbReference type="InterPro" id="IPR001245">
    <property type="entry name" value="Ser-Thr/Tyr_kinase_cat_dom"/>
</dbReference>
<name>A0ABP1FP41_9CHLO</name>
<dbReference type="InterPro" id="IPR017441">
    <property type="entry name" value="Protein_kinase_ATP_BS"/>
</dbReference>
<dbReference type="PANTHER" id="PTHR44329">
    <property type="entry name" value="SERINE/THREONINE-PROTEIN KINASE TNNI3K-RELATED"/>
    <property type="match status" value="1"/>
</dbReference>
<evidence type="ECO:0000256" key="7">
    <source>
        <dbReference type="SAM" id="MobiDB-lite"/>
    </source>
</evidence>
<evidence type="ECO:0000256" key="4">
    <source>
        <dbReference type="ARBA" id="ARBA00022777"/>
    </source>
</evidence>
<dbReference type="SMART" id="SM00220">
    <property type="entry name" value="S_TKc"/>
    <property type="match status" value="1"/>
</dbReference>
<dbReference type="Gene3D" id="1.10.510.10">
    <property type="entry name" value="Transferase(Phosphotransferase) domain 1"/>
    <property type="match status" value="1"/>
</dbReference>
<feature type="region of interest" description="Disordered" evidence="7">
    <location>
        <begin position="211"/>
        <end position="233"/>
    </location>
</feature>
<accession>A0ABP1FP41</accession>
<dbReference type="InterPro" id="IPR008271">
    <property type="entry name" value="Ser/Thr_kinase_AS"/>
</dbReference>
<keyword evidence="4" id="KW-0418">Kinase</keyword>
<keyword evidence="10" id="KW-1185">Reference proteome</keyword>
<sequence length="614" mass="66192">MGGEGNKKQWSQAVTHVLCIGGGAAVSAAICGYLVTRKIQAYAEVLRKASENLESRDKHKEQNDQEKAKTAKSAPEHEAILPYKKFEDLTSPFDVKLPSIASISAPTTSTIPPAMPAAYTRPGDVSEAGRSATAPLAKVSSAHEDAALEPMLDAGGFTPFGAPFAQSPQPSVTLPLSTITFESSSLFQNHPTPTLLPQGSNLAKTASHAVHPDRSVLPPKSPSTVDSVPLIGSADTWRGSKGSSLGIGSRTNSEDLDNMRTIPQLLRTRNSGAVGTTLPELGALLGRGSFGKVYKGRWKGAMVAVKIIEHSADINSKIEGFRENVVSSNIQHPNVLITYKAITCGQHGMISGQQAGSLDSASGSKGECPAHVSGQPPKYASSQHSDFEEIQETWLLSEFCDKGNLDRALSGGRFHDKATGKPEMVAIYRCLLDIAAGMDYLHSLGVLHGDLKGGNVLMKSTSMYDDPRGFVCKLGDFGLSRVLEHNSTHVSTNTYGTVSYCAPELLKEGKLTKAADVYSFAMMMWEMYSGTALFRGMNSSQVFFKIITGYRPQVPADMPEGYAMLMKACWHECPEERPPFEDVVNYLRTLYLDVKNGSGKTRDARRSLDLNPWG</sequence>
<dbReference type="EMBL" id="CAXHTA020000005">
    <property type="protein sequence ID" value="CAL5221171.1"/>
    <property type="molecule type" value="Genomic_DNA"/>
</dbReference>